<reference evidence="2" key="2">
    <citation type="submission" date="2023-05" db="EMBL/GenBank/DDBJ databases">
        <authorList>
            <consortium name="Lawrence Berkeley National Laboratory"/>
            <person name="Steindorff A."/>
            <person name="Hensen N."/>
            <person name="Bonometti L."/>
            <person name="Westerberg I."/>
            <person name="Brannstrom I.O."/>
            <person name="Guillou S."/>
            <person name="Cros-Aarteil S."/>
            <person name="Calhoun S."/>
            <person name="Haridas S."/>
            <person name="Kuo A."/>
            <person name="Mondo S."/>
            <person name="Pangilinan J."/>
            <person name="Riley R."/>
            <person name="Labutti K."/>
            <person name="Andreopoulos B."/>
            <person name="Lipzen A."/>
            <person name="Chen C."/>
            <person name="Yanf M."/>
            <person name="Daum C."/>
            <person name="Ng V."/>
            <person name="Clum A."/>
            <person name="Ohm R."/>
            <person name="Martin F."/>
            <person name="Silar P."/>
            <person name="Natvig D."/>
            <person name="Lalanne C."/>
            <person name="Gautier V."/>
            <person name="Ament-Velasquez S.L."/>
            <person name="Kruys A."/>
            <person name="Hutchinson M.I."/>
            <person name="Powell A.J."/>
            <person name="Barry K."/>
            <person name="Miller A.N."/>
            <person name="Grigoriev I.V."/>
            <person name="Debuchy R."/>
            <person name="Gladieux P."/>
            <person name="Thoren M.H."/>
            <person name="Johannesson H."/>
        </authorList>
    </citation>
    <scope>NUCLEOTIDE SEQUENCE</scope>
    <source>
        <strain evidence="2">PSN309</strain>
    </source>
</reference>
<accession>A0AAN7ALV4</accession>
<gene>
    <name evidence="2" type="ORF">QBC35DRAFT_470882</name>
</gene>
<comment type="caution">
    <text evidence="2">The sequence shown here is derived from an EMBL/GenBank/DDBJ whole genome shotgun (WGS) entry which is preliminary data.</text>
</comment>
<feature type="region of interest" description="Disordered" evidence="1">
    <location>
        <begin position="337"/>
        <end position="368"/>
    </location>
</feature>
<dbReference type="EMBL" id="MU864359">
    <property type="protein sequence ID" value="KAK4191499.1"/>
    <property type="molecule type" value="Genomic_DNA"/>
</dbReference>
<feature type="compositionally biased region" description="Acidic residues" evidence="1">
    <location>
        <begin position="197"/>
        <end position="211"/>
    </location>
</feature>
<evidence type="ECO:0000256" key="1">
    <source>
        <dbReference type="SAM" id="MobiDB-lite"/>
    </source>
</evidence>
<sequence length="465" mass="50298">MASASCRTRRISLGSNARVQLPKDKTLTPVSVSGNWCCHHIYLTNLNSNGSASSNTCPISIPPLQKTSSIKSTTNAATNSSSTTTPRPAFSAPAFTVKTPKAPLPQDIIDDSSPISEPDEESPPGTFVQRISLPEPIEINSSLVPPSSLPFPENDVGYEESEDFEKGPSAKRRRISITTSEPEVPDIISPKYHISDPESEIIITEDEDSDEEDRHHDEGEYDPIVILPDTQTEIPSPVPSSPLSSPPLSSLSASASATEPKDEGKPLSPHDTPDIKPKKNPIFHAAPRFRQPSPSSLPAGAEEQKPAIFSPEQRKGKEKYVPFGLASELRDWLVDVKGSFDNPEPDHHPHHRHRHRHQQKQSKSPPSAHLLISEVKRGGDGMTLISGSPVTGAAGPGFEMKAILAGEGVTNEVGLGGRNEKPSHHIKPGAAVAVTPPAWDIELGQEGRWAVAYRWEVVDEKKPPP</sequence>
<name>A0AAN7ALV4_9PEZI</name>
<organism evidence="2 3">
    <name type="scientific">Podospora australis</name>
    <dbReference type="NCBI Taxonomy" id="1536484"/>
    <lineage>
        <taxon>Eukaryota</taxon>
        <taxon>Fungi</taxon>
        <taxon>Dikarya</taxon>
        <taxon>Ascomycota</taxon>
        <taxon>Pezizomycotina</taxon>
        <taxon>Sordariomycetes</taxon>
        <taxon>Sordariomycetidae</taxon>
        <taxon>Sordariales</taxon>
        <taxon>Podosporaceae</taxon>
        <taxon>Podospora</taxon>
    </lineage>
</organism>
<feature type="compositionally biased region" description="Low complexity" evidence="1">
    <location>
        <begin position="66"/>
        <end position="85"/>
    </location>
</feature>
<dbReference type="AlphaFoldDB" id="A0AAN7ALV4"/>
<evidence type="ECO:0000313" key="3">
    <source>
        <dbReference type="Proteomes" id="UP001302126"/>
    </source>
</evidence>
<protein>
    <submittedName>
        <fullName evidence="2">Uncharacterized protein</fullName>
    </submittedName>
</protein>
<keyword evidence="3" id="KW-1185">Reference proteome</keyword>
<feature type="region of interest" description="Disordered" evidence="1">
    <location>
        <begin position="64"/>
        <end position="318"/>
    </location>
</feature>
<evidence type="ECO:0000313" key="2">
    <source>
        <dbReference type="EMBL" id="KAK4191499.1"/>
    </source>
</evidence>
<feature type="compositionally biased region" description="Low complexity" evidence="1">
    <location>
        <begin position="141"/>
        <end position="152"/>
    </location>
</feature>
<reference evidence="2" key="1">
    <citation type="journal article" date="2023" name="Mol. Phylogenet. Evol.">
        <title>Genome-scale phylogeny and comparative genomics of the fungal order Sordariales.</title>
        <authorList>
            <person name="Hensen N."/>
            <person name="Bonometti L."/>
            <person name="Westerberg I."/>
            <person name="Brannstrom I.O."/>
            <person name="Guillou S."/>
            <person name="Cros-Aarteil S."/>
            <person name="Calhoun S."/>
            <person name="Haridas S."/>
            <person name="Kuo A."/>
            <person name="Mondo S."/>
            <person name="Pangilinan J."/>
            <person name="Riley R."/>
            <person name="LaButti K."/>
            <person name="Andreopoulos B."/>
            <person name="Lipzen A."/>
            <person name="Chen C."/>
            <person name="Yan M."/>
            <person name="Daum C."/>
            <person name="Ng V."/>
            <person name="Clum A."/>
            <person name="Steindorff A."/>
            <person name="Ohm R.A."/>
            <person name="Martin F."/>
            <person name="Silar P."/>
            <person name="Natvig D.O."/>
            <person name="Lalanne C."/>
            <person name="Gautier V."/>
            <person name="Ament-Velasquez S.L."/>
            <person name="Kruys A."/>
            <person name="Hutchinson M.I."/>
            <person name="Powell A.J."/>
            <person name="Barry K."/>
            <person name="Miller A.N."/>
            <person name="Grigoriev I.V."/>
            <person name="Debuchy R."/>
            <person name="Gladieux P."/>
            <person name="Hiltunen Thoren M."/>
            <person name="Johannesson H."/>
        </authorList>
    </citation>
    <scope>NUCLEOTIDE SEQUENCE</scope>
    <source>
        <strain evidence="2">PSN309</strain>
    </source>
</reference>
<dbReference type="Proteomes" id="UP001302126">
    <property type="component" value="Unassembled WGS sequence"/>
</dbReference>
<proteinExistence type="predicted"/>
<feature type="compositionally biased region" description="Low complexity" evidence="1">
    <location>
        <begin position="241"/>
        <end position="257"/>
    </location>
</feature>
<feature type="compositionally biased region" description="Basic residues" evidence="1">
    <location>
        <begin position="348"/>
        <end position="360"/>
    </location>
</feature>